<evidence type="ECO:0000313" key="2">
    <source>
        <dbReference type="Proteomes" id="UP000435138"/>
    </source>
</evidence>
<organism evidence="1 2">
    <name type="scientific">Endobacterium cereale</name>
    <dbReference type="NCBI Taxonomy" id="2663029"/>
    <lineage>
        <taxon>Bacteria</taxon>
        <taxon>Pseudomonadati</taxon>
        <taxon>Pseudomonadota</taxon>
        <taxon>Alphaproteobacteria</taxon>
        <taxon>Hyphomicrobiales</taxon>
        <taxon>Rhizobiaceae</taxon>
        <taxon>Endobacterium</taxon>
    </lineage>
</organism>
<dbReference type="EMBL" id="WIXI01000040">
    <property type="protein sequence ID" value="MQY46236.1"/>
    <property type="molecule type" value="Genomic_DNA"/>
</dbReference>
<accession>A0A6A8AAH2</accession>
<proteinExistence type="predicted"/>
<dbReference type="Proteomes" id="UP000435138">
    <property type="component" value="Unassembled WGS sequence"/>
</dbReference>
<gene>
    <name evidence="1" type="ORF">GAO09_09260</name>
</gene>
<sequence length="125" mass="13934">MSRITDIWFAFDPDRDLQDLAESLSVENVEHDSENVFEWVIGTFDGLTIDILRVHDGNLSDASGSTVSIFIIDHQRTGKPEFPVLSVKRLLSRLRELGVSPINLGETAIGRNNELVILSRCVEPG</sequence>
<dbReference type="RefSeq" id="WP_153353736.1">
    <property type="nucleotide sequence ID" value="NZ_JAYKOO010000002.1"/>
</dbReference>
<evidence type="ECO:0000313" key="1">
    <source>
        <dbReference type="EMBL" id="MQY46236.1"/>
    </source>
</evidence>
<keyword evidence="2" id="KW-1185">Reference proteome</keyword>
<reference evidence="1 2" key="1">
    <citation type="submission" date="2019-11" db="EMBL/GenBank/DDBJ databases">
        <title>Genome analysis of Rhizobacterium cereale a novel genus and species isolated from maize roots in North Spain.</title>
        <authorList>
            <person name="Menendez E."/>
            <person name="Flores-Felix J.D."/>
            <person name="Ramirez-Bahena M.-H."/>
            <person name="Igual J.M."/>
            <person name="Garcia-Fraile P."/>
            <person name="Peix A."/>
            <person name="Velazquez E."/>
        </authorList>
    </citation>
    <scope>NUCLEOTIDE SEQUENCE [LARGE SCALE GENOMIC DNA]</scope>
    <source>
        <strain evidence="1 2">RZME27</strain>
    </source>
</reference>
<dbReference type="AlphaFoldDB" id="A0A6A8AAH2"/>
<name>A0A6A8AAH2_9HYPH</name>
<protein>
    <submittedName>
        <fullName evidence="1">Uncharacterized protein</fullName>
    </submittedName>
</protein>
<comment type="caution">
    <text evidence="1">The sequence shown here is derived from an EMBL/GenBank/DDBJ whole genome shotgun (WGS) entry which is preliminary data.</text>
</comment>